<proteinExistence type="predicted"/>
<sequence>MVAFSSLGRSRVAALSRKDFKSRTKPMKKRLKTELTDEAIVAKIQLEHPLQMLELVWNSPTKSIRVDMK</sequence>
<accession>A0ABR2BDE3</accession>
<gene>
    <name evidence="1" type="ORF">V6N12_073813</name>
</gene>
<protein>
    <submittedName>
        <fullName evidence="1">Uncharacterized protein</fullName>
    </submittedName>
</protein>
<organism evidence="1 2">
    <name type="scientific">Hibiscus sabdariffa</name>
    <name type="common">roselle</name>
    <dbReference type="NCBI Taxonomy" id="183260"/>
    <lineage>
        <taxon>Eukaryota</taxon>
        <taxon>Viridiplantae</taxon>
        <taxon>Streptophyta</taxon>
        <taxon>Embryophyta</taxon>
        <taxon>Tracheophyta</taxon>
        <taxon>Spermatophyta</taxon>
        <taxon>Magnoliopsida</taxon>
        <taxon>eudicotyledons</taxon>
        <taxon>Gunneridae</taxon>
        <taxon>Pentapetalae</taxon>
        <taxon>rosids</taxon>
        <taxon>malvids</taxon>
        <taxon>Malvales</taxon>
        <taxon>Malvaceae</taxon>
        <taxon>Malvoideae</taxon>
        <taxon>Hibiscus</taxon>
    </lineage>
</organism>
<dbReference type="Proteomes" id="UP001472677">
    <property type="component" value="Unassembled WGS sequence"/>
</dbReference>
<name>A0ABR2BDE3_9ROSI</name>
<reference evidence="1 2" key="1">
    <citation type="journal article" date="2024" name="G3 (Bethesda)">
        <title>Genome assembly of Hibiscus sabdariffa L. provides insights into metabolisms of medicinal natural products.</title>
        <authorList>
            <person name="Kim T."/>
        </authorList>
    </citation>
    <scope>NUCLEOTIDE SEQUENCE [LARGE SCALE GENOMIC DNA]</scope>
    <source>
        <strain evidence="1">TK-2024</strain>
        <tissue evidence="1">Old leaves</tissue>
    </source>
</reference>
<dbReference type="EMBL" id="JBBPBM010000131">
    <property type="protein sequence ID" value="KAK8505049.1"/>
    <property type="molecule type" value="Genomic_DNA"/>
</dbReference>
<evidence type="ECO:0000313" key="2">
    <source>
        <dbReference type="Proteomes" id="UP001472677"/>
    </source>
</evidence>
<comment type="caution">
    <text evidence="1">The sequence shown here is derived from an EMBL/GenBank/DDBJ whole genome shotgun (WGS) entry which is preliminary data.</text>
</comment>
<evidence type="ECO:0000313" key="1">
    <source>
        <dbReference type="EMBL" id="KAK8505049.1"/>
    </source>
</evidence>
<keyword evidence="2" id="KW-1185">Reference proteome</keyword>